<comment type="caution">
    <text evidence="1">The sequence shown here is derived from an EMBL/GenBank/DDBJ whole genome shotgun (WGS) entry which is preliminary data.</text>
</comment>
<protein>
    <submittedName>
        <fullName evidence="1">Uncharacterized protein</fullName>
    </submittedName>
</protein>
<name>A0ACC5QY58_9HYPH</name>
<sequence length="90" mass="9616">MTGVAKTIMLGKEYDEELKARLVATLISLGAVHLSSDWAVAGSQELAGFSVSLSGEILKVESETYVGLSIFGPAELVDEIIFAMNARQQI</sequence>
<evidence type="ECO:0000313" key="1">
    <source>
        <dbReference type="EMBL" id="MBK1865282.1"/>
    </source>
</evidence>
<dbReference type="EMBL" id="JAENHL010000004">
    <property type="protein sequence ID" value="MBK1865282.1"/>
    <property type="molecule type" value="Genomic_DNA"/>
</dbReference>
<keyword evidence="2" id="KW-1185">Reference proteome</keyword>
<dbReference type="Proteomes" id="UP000616151">
    <property type="component" value="Unassembled WGS sequence"/>
</dbReference>
<evidence type="ECO:0000313" key="2">
    <source>
        <dbReference type="Proteomes" id="UP000616151"/>
    </source>
</evidence>
<accession>A0ACC5QY58</accession>
<organism evidence="1 2">
    <name type="scientific">Taklimakanibacter albus</name>
    <dbReference type="NCBI Taxonomy" id="2800327"/>
    <lineage>
        <taxon>Bacteria</taxon>
        <taxon>Pseudomonadati</taxon>
        <taxon>Pseudomonadota</taxon>
        <taxon>Alphaproteobacteria</taxon>
        <taxon>Hyphomicrobiales</taxon>
        <taxon>Aestuariivirgaceae</taxon>
        <taxon>Taklimakanibacter</taxon>
    </lineage>
</organism>
<gene>
    <name evidence="1" type="ORF">JHL16_02875</name>
</gene>
<proteinExistence type="predicted"/>
<reference evidence="1" key="1">
    <citation type="submission" date="2021-01" db="EMBL/GenBank/DDBJ databases">
        <authorList>
            <person name="Sun Q."/>
        </authorList>
    </citation>
    <scope>NUCLEOTIDE SEQUENCE</scope>
    <source>
        <strain evidence="1">YIM B02566</strain>
    </source>
</reference>